<dbReference type="InterPro" id="IPR013783">
    <property type="entry name" value="Ig-like_fold"/>
</dbReference>
<feature type="signal peptide" evidence="1">
    <location>
        <begin position="1"/>
        <end position="20"/>
    </location>
</feature>
<evidence type="ECO:0000313" key="3">
    <source>
        <dbReference type="Proteomes" id="UP001501556"/>
    </source>
</evidence>
<dbReference type="RefSeq" id="WP_345127231.1">
    <property type="nucleotide sequence ID" value="NZ_BAABDI010000043.1"/>
</dbReference>
<name>A0ABP7R216_9BACT</name>
<comment type="caution">
    <text evidence="2">The sequence shown here is derived from an EMBL/GenBank/DDBJ whole genome shotgun (WGS) entry which is preliminary data.</text>
</comment>
<keyword evidence="1" id="KW-0732">Signal</keyword>
<gene>
    <name evidence="2" type="ORF">GCM10022407_39690</name>
</gene>
<dbReference type="Gene3D" id="2.60.40.10">
    <property type="entry name" value="Immunoglobulins"/>
    <property type="match status" value="1"/>
</dbReference>
<evidence type="ECO:0000256" key="1">
    <source>
        <dbReference type="SAM" id="SignalP"/>
    </source>
</evidence>
<protein>
    <recommendedName>
        <fullName evidence="4">Por secretion system C-terminal sorting domain-containing protein</fullName>
    </recommendedName>
</protein>
<feature type="chain" id="PRO_5046576772" description="Por secretion system C-terminal sorting domain-containing protein" evidence="1">
    <location>
        <begin position="21"/>
        <end position="500"/>
    </location>
</feature>
<sequence>MKHAIPIAGLSLLLAGPVAAQDLTNAGASITVQAGATLYVGTGGLTNQAGGTLTNAGTLRVDGPLANPGTLDLGAGALEVRGDLTNSGTITPGTSPVTFAGAADQLLTPGGATLYQVLVSKPTAGANTLRLTGNLTVSNNLTLTNGLVNTKNGATVNTLRLPNGATLNGEATGRYVLGALEITRNAVSGAAVDFGHGAVLDPTTNNLGSVTITRTAGLLTADVSFGQNLNNTGLKGIDRIWTVAPATQPSAAVQLTLSWLPDNDNGIADFSQARIYQQSAAGQPWAVRGPVANASTRSMSMSPTTLSRFTVSNAANPLPVTLLDFTARAEGPAAVRLTWATATELNNAGFTVERSRDARSFAAIGTVAGAGTSQTRHDYALLDQKLPAGTTLLYYRLRQTDTNGDFSYSPVRSVALAPLAAGFVVYPTRVAIGQAATYLYTGPAEAGTLEILSVIGQVLGTVALDGRAQGAVPLAGLATGAYFLRYTGPAGRFTTRCVVE</sequence>
<evidence type="ECO:0000313" key="2">
    <source>
        <dbReference type="EMBL" id="GAA3991309.1"/>
    </source>
</evidence>
<accession>A0ABP7R216</accession>
<evidence type="ECO:0008006" key="4">
    <source>
        <dbReference type="Google" id="ProtNLM"/>
    </source>
</evidence>
<proteinExistence type="predicted"/>
<organism evidence="2 3">
    <name type="scientific">Hymenobacter antarcticus</name>
    <dbReference type="NCBI Taxonomy" id="486270"/>
    <lineage>
        <taxon>Bacteria</taxon>
        <taxon>Pseudomonadati</taxon>
        <taxon>Bacteroidota</taxon>
        <taxon>Cytophagia</taxon>
        <taxon>Cytophagales</taxon>
        <taxon>Hymenobacteraceae</taxon>
        <taxon>Hymenobacter</taxon>
    </lineage>
</organism>
<keyword evidence="3" id="KW-1185">Reference proteome</keyword>
<reference evidence="3" key="1">
    <citation type="journal article" date="2019" name="Int. J. Syst. Evol. Microbiol.">
        <title>The Global Catalogue of Microorganisms (GCM) 10K type strain sequencing project: providing services to taxonomists for standard genome sequencing and annotation.</title>
        <authorList>
            <consortium name="The Broad Institute Genomics Platform"/>
            <consortium name="The Broad Institute Genome Sequencing Center for Infectious Disease"/>
            <person name="Wu L."/>
            <person name="Ma J."/>
        </authorList>
    </citation>
    <scope>NUCLEOTIDE SEQUENCE [LARGE SCALE GENOMIC DNA]</scope>
    <source>
        <strain evidence="3">JCM 17217</strain>
    </source>
</reference>
<dbReference type="Proteomes" id="UP001501556">
    <property type="component" value="Unassembled WGS sequence"/>
</dbReference>
<dbReference type="EMBL" id="BAABDI010000043">
    <property type="protein sequence ID" value="GAA3991309.1"/>
    <property type="molecule type" value="Genomic_DNA"/>
</dbReference>